<name>A0A7T9I1U5_9ARCH</name>
<keyword evidence="1" id="KW-0812">Transmembrane</keyword>
<organism evidence="2">
    <name type="scientific">Candidatus Iainarchaeum sp</name>
    <dbReference type="NCBI Taxonomy" id="3101447"/>
    <lineage>
        <taxon>Archaea</taxon>
        <taxon>Candidatus Iainarchaeota</taxon>
        <taxon>Candidatus Iainarchaeia</taxon>
        <taxon>Candidatus Iainarchaeales</taxon>
        <taxon>Candidatus Iainarchaeaceae</taxon>
        <taxon>Candidatus Iainarchaeum</taxon>
    </lineage>
</organism>
<keyword evidence="1" id="KW-0472">Membrane</keyword>
<evidence type="ECO:0000256" key="1">
    <source>
        <dbReference type="SAM" id="Phobius"/>
    </source>
</evidence>
<accession>A0A7T9I1U5</accession>
<dbReference type="EMBL" id="CP064981">
    <property type="protein sequence ID" value="QQR92708.1"/>
    <property type="molecule type" value="Genomic_DNA"/>
</dbReference>
<evidence type="ECO:0000313" key="2">
    <source>
        <dbReference type="EMBL" id="QQR92708.1"/>
    </source>
</evidence>
<dbReference type="AlphaFoldDB" id="A0A7T9I1U5"/>
<gene>
    <name evidence="2" type="ORF">IPJ89_00485</name>
</gene>
<reference evidence="2" key="1">
    <citation type="submission" date="2020-11" db="EMBL/GenBank/DDBJ databases">
        <title>Connecting structure to function with the recovery of over 1000 high-quality activated sludge metagenome-assembled genomes encoding full-length rRNA genes using long-read sequencing.</title>
        <authorList>
            <person name="Singleton C.M."/>
            <person name="Petriglieri F."/>
            <person name="Kristensen J.M."/>
            <person name="Kirkegaard R.H."/>
            <person name="Michaelsen T.Y."/>
            <person name="Andersen M.H."/>
            <person name="Karst S.M."/>
            <person name="Dueholm M.S."/>
            <person name="Nielsen P.H."/>
            <person name="Albertsen M."/>
        </authorList>
    </citation>
    <scope>NUCLEOTIDE SEQUENCE</scope>
    <source>
        <strain evidence="2">Fred_18-Q3-R57-64_BAT3C.431</strain>
    </source>
</reference>
<proteinExistence type="predicted"/>
<dbReference type="Proteomes" id="UP000596004">
    <property type="component" value="Chromosome"/>
</dbReference>
<sequence length="301" mass="33246">MASETGPGILSLQGLETPSPLSDANAIFLAKDKAVLQELENMQDTIGKMGAAGLKTVRVSDGLIAAHSYYEIEYPLVQSGKKENFTDVYKKISELDRIISLAYEAKDEIVALEKHLGEAKDSIDPAPVEALLASAKRELNAERFETAKESANAGEDKIVELQSLDTKAKAAAEAATANVFSFLDTNKFTILGAGGVLLVFFLIFKNRLKRYMAISRINALELERNTLRDEIRRAQDEFFVKGSIPDSIYKIRIKVYNAMVRDITRKIAVSTEALQKSEFKGFFKKKSPDPRSLSNMGEGKV</sequence>
<keyword evidence="1" id="KW-1133">Transmembrane helix</keyword>
<protein>
    <submittedName>
        <fullName evidence="2">Uncharacterized protein</fullName>
    </submittedName>
</protein>
<feature type="transmembrane region" description="Helical" evidence="1">
    <location>
        <begin position="188"/>
        <end position="204"/>
    </location>
</feature>